<dbReference type="Pfam" id="PF00617">
    <property type="entry name" value="RasGEF"/>
    <property type="match status" value="1"/>
</dbReference>
<feature type="region of interest" description="Disordered" evidence="3">
    <location>
        <begin position="675"/>
        <end position="705"/>
    </location>
</feature>
<evidence type="ECO:0000313" key="5">
    <source>
        <dbReference type="Proteomes" id="UP001652662"/>
    </source>
</evidence>
<dbReference type="InterPro" id="IPR001895">
    <property type="entry name" value="RASGEF_cat_dom"/>
</dbReference>
<gene>
    <name evidence="6" type="primary">LOC103545303</name>
</gene>
<keyword evidence="1 2" id="KW-0344">Guanine-nucleotide releasing factor</keyword>
<accession>A0ABM4M8X6</accession>
<evidence type="ECO:0000256" key="2">
    <source>
        <dbReference type="PROSITE-ProRule" id="PRU00168"/>
    </source>
</evidence>
<proteinExistence type="predicted"/>
<dbReference type="InterPro" id="IPR036964">
    <property type="entry name" value="RASGEF_cat_dom_sf"/>
</dbReference>
<organism evidence="5 6">
    <name type="scientific">Equus przewalskii</name>
    <name type="common">Przewalski's horse</name>
    <name type="synonym">Equus caballus przewalskii</name>
    <dbReference type="NCBI Taxonomy" id="9798"/>
    <lineage>
        <taxon>Eukaryota</taxon>
        <taxon>Metazoa</taxon>
        <taxon>Chordata</taxon>
        <taxon>Craniata</taxon>
        <taxon>Vertebrata</taxon>
        <taxon>Euteleostomi</taxon>
        <taxon>Mammalia</taxon>
        <taxon>Eutheria</taxon>
        <taxon>Laurasiatheria</taxon>
        <taxon>Perissodactyla</taxon>
        <taxon>Equidae</taxon>
        <taxon>Equus</taxon>
    </lineage>
</organism>
<dbReference type="InterPro" id="IPR023578">
    <property type="entry name" value="Ras_GEF_dom_sf"/>
</dbReference>
<feature type="compositionally biased region" description="Low complexity" evidence="3">
    <location>
        <begin position="355"/>
        <end position="364"/>
    </location>
</feature>
<keyword evidence="5" id="KW-1185">Reference proteome</keyword>
<reference evidence="6" key="1">
    <citation type="submission" date="2025-08" db="UniProtKB">
        <authorList>
            <consortium name="RefSeq"/>
        </authorList>
    </citation>
    <scope>IDENTIFICATION</scope>
    <source>
        <tissue evidence="6">Blood</tissue>
    </source>
</reference>
<evidence type="ECO:0000313" key="6">
    <source>
        <dbReference type="RefSeq" id="XP_070449136.1"/>
    </source>
</evidence>
<evidence type="ECO:0000256" key="3">
    <source>
        <dbReference type="SAM" id="MobiDB-lite"/>
    </source>
</evidence>
<dbReference type="Proteomes" id="UP001652662">
    <property type="component" value="Chromosome 25"/>
</dbReference>
<evidence type="ECO:0000259" key="4">
    <source>
        <dbReference type="PROSITE" id="PS50009"/>
    </source>
</evidence>
<dbReference type="Gene3D" id="1.10.840.10">
    <property type="entry name" value="Ras guanine-nucleotide exchange factors catalytic domain"/>
    <property type="match status" value="1"/>
</dbReference>
<protein>
    <submittedName>
        <fullName evidence="6">Ral guanine nucleotide dissociation stimulator-like isoform X1</fullName>
    </submittedName>
</protein>
<feature type="compositionally biased region" description="Pro residues" evidence="3">
    <location>
        <begin position="338"/>
        <end position="354"/>
    </location>
</feature>
<feature type="domain" description="Ras-GEF" evidence="4">
    <location>
        <begin position="410"/>
        <end position="661"/>
    </location>
</feature>
<dbReference type="PANTHER" id="PTHR23113">
    <property type="entry name" value="GUANINE NUCLEOTIDE EXCHANGE FACTOR"/>
    <property type="match status" value="1"/>
</dbReference>
<evidence type="ECO:0000256" key="1">
    <source>
        <dbReference type="ARBA" id="ARBA00022658"/>
    </source>
</evidence>
<name>A0ABM4M8X6_EQUPR</name>
<dbReference type="GeneID" id="103545303"/>
<feature type="region of interest" description="Disordered" evidence="3">
    <location>
        <begin position="325"/>
        <end position="390"/>
    </location>
</feature>
<dbReference type="Gene3D" id="1.20.870.10">
    <property type="entry name" value="Son of sevenless (SoS) protein Chain: S domain 1"/>
    <property type="match status" value="1"/>
</dbReference>
<dbReference type="PROSITE" id="PS50009">
    <property type="entry name" value="RASGEF_CAT"/>
    <property type="match status" value="1"/>
</dbReference>
<sequence length="705" mass="78369">MFSCCLPSCGGSGFRKAKKKSLFSHYRHWLGPHLHRLCPIGRRSPQSCTQEVVEELADGFGYSISLDRDQLHRATINNQGCSESCTQEVVEELTDGFGYSISLDRGQLNLATINNQGCSESSTQEVVEELTDGFGYSISLDRDQLHRAIINNQGCSESEDESTLSVTEACRMRALQAGMMQRLSESVLPAFPSRVLCSVITSLCSYSGSSTAHQVLDQLFPRSHLPSIPGDALIPFGTHGGSLAHCVRDAGGQHHLPNAIYFLLGTWLGQGQDCREPLQFPCWTLQLATLHVSFGGSHVEGHAYLLPGHLEHLKAIEAKQKEPAPKLLPHPEPEPEPEPAPGLEPSPAPAPPPVAELEPASPASDPTGLEEGAPLASAPVPAPELEPTGPWAVTTENQLREEKLNILDFPPRLVAEQLTRMEAELFKKLVPAHCLGSIWSQRDRRDRKFLAPTIRDTVAHTNTLANSVIATCLGALGMTAQDRARMVELWIHVAEGCLGLRNFASFHTIFSALQSPAIKRLKHTWGQVSRERSYTFKKWCRGQQHVSKRLFLKEATTVLATAQRGRHRARERRRQQGVIPSLEMIFSYLELLHDETDYYVEGNVLSCRNEEFKFIKDIEMVQKAANLYTVQPDEHFGAWFQAVEPLSEEASYSLSCQLEPRYQWTRKIRLFFTDRKSHSSSRPGLNTRPPKKSPVVVADDAPETS</sequence>
<dbReference type="PANTHER" id="PTHR23113:SF35">
    <property type="entry name" value="RAL GUANINE NUCLEOTIDE DISSOCIATION STIMULATOR"/>
    <property type="match status" value="1"/>
</dbReference>
<dbReference type="SMART" id="SM00147">
    <property type="entry name" value="RasGEF"/>
    <property type="match status" value="1"/>
</dbReference>
<dbReference type="RefSeq" id="XP_070449136.1">
    <property type="nucleotide sequence ID" value="XM_070593035.1"/>
</dbReference>
<dbReference type="InterPro" id="IPR008937">
    <property type="entry name" value="Ras-like_GEF"/>
</dbReference>
<dbReference type="SUPFAM" id="SSF48366">
    <property type="entry name" value="Ras GEF"/>
    <property type="match status" value="1"/>
</dbReference>